<dbReference type="AlphaFoldDB" id="A0A369JT85"/>
<dbReference type="PROSITE" id="PS50181">
    <property type="entry name" value="FBOX"/>
    <property type="match status" value="1"/>
</dbReference>
<accession>A0A369JT85</accession>
<keyword evidence="3" id="KW-1185">Reference proteome</keyword>
<dbReference type="SMART" id="SM00256">
    <property type="entry name" value="FBOX"/>
    <property type="match status" value="1"/>
</dbReference>
<reference evidence="2" key="1">
    <citation type="submission" date="2018-04" db="EMBL/GenBank/DDBJ databases">
        <title>Whole genome sequencing of Hypsizygus marmoreus.</title>
        <authorList>
            <person name="Choi I.-G."/>
            <person name="Min B."/>
            <person name="Kim J.-G."/>
            <person name="Kim S."/>
            <person name="Oh Y.-L."/>
            <person name="Kong W.-S."/>
            <person name="Park H."/>
            <person name="Jeong J."/>
            <person name="Song E.-S."/>
        </authorList>
    </citation>
    <scope>NUCLEOTIDE SEQUENCE [LARGE SCALE GENOMIC DNA]</scope>
    <source>
        <strain evidence="2">51987-8</strain>
    </source>
</reference>
<protein>
    <recommendedName>
        <fullName evidence="1">F-box domain-containing protein</fullName>
    </recommendedName>
</protein>
<dbReference type="CDD" id="cd09917">
    <property type="entry name" value="F-box_SF"/>
    <property type="match status" value="1"/>
</dbReference>
<dbReference type="OrthoDB" id="3174109at2759"/>
<comment type="caution">
    <text evidence="2">The sequence shown here is derived from an EMBL/GenBank/DDBJ whole genome shotgun (WGS) entry which is preliminary data.</text>
</comment>
<evidence type="ECO:0000313" key="3">
    <source>
        <dbReference type="Proteomes" id="UP000076154"/>
    </source>
</evidence>
<dbReference type="Pfam" id="PF12937">
    <property type="entry name" value="F-box-like"/>
    <property type="match status" value="1"/>
</dbReference>
<name>A0A369JT85_HYPMA</name>
<dbReference type="InterPro" id="IPR001810">
    <property type="entry name" value="F-box_dom"/>
</dbReference>
<gene>
    <name evidence="2" type="ORF">Hypma_010243</name>
</gene>
<proteinExistence type="predicted"/>
<evidence type="ECO:0000313" key="2">
    <source>
        <dbReference type="EMBL" id="RDB22574.1"/>
    </source>
</evidence>
<evidence type="ECO:0000259" key="1">
    <source>
        <dbReference type="PROSITE" id="PS50181"/>
    </source>
</evidence>
<feature type="domain" description="F-box" evidence="1">
    <location>
        <begin position="1"/>
        <end position="45"/>
    </location>
</feature>
<dbReference type="Proteomes" id="UP000076154">
    <property type="component" value="Unassembled WGS sequence"/>
</dbReference>
<dbReference type="InterPro" id="IPR036047">
    <property type="entry name" value="F-box-like_dom_sf"/>
</dbReference>
<dbReference type="EMBL" id="LUEZ02000049">
    <property type="protein sequence ID" value="RDB22574.1"/>
    <property type="molecule type" value="Genomic_DNA"/>
</dbReference>
<organism evidence="2 3">
    <name type="scientific">Hypsizygus marmoreus</name>
    <name type="common">White beech mushroom</name>
    <name type="synonym">Agaricus marmoreus</name>
    <dbReference type="NCBI Taxonomy" id="39966"/>
    <lineage>
        <taxon>Eukaryota</taxon>
        <taxon>Fungi</taxon>
        <taxon>Dikarya</taxon>
        <taxon>Basidiomycota</taxon>
        <taxon>Agaricomycotina</taxon>
        <taxon>Agaricomycetes</taxon>
        <taxon>Agaricomycetidae</taxon>
        <taxon>Agaricales</taxon>
        <taxon>Tricholomatineae</taxon>
        <taxon>Lyophyllaceae</taxon>
        <taxon>Hypsizygus</taxon>
    </lineage>
</organism>
<dbReference type="Gene3D" id="1.20.1280.50">
    <property type="match status" value="1"/>
</dbReference>
<dbReference type="InParanoid" id="A0A369JT85"/>
<sequence>MPFNLPPELNACIFVHLDVQSILRCRQVCSAFCAVIDHNVSIQYIIELAAANIEDGPPGNDAPAERLELLKAHQEAMMYPHWNLDQKVSMEGHAWELIGGVLGVATTVDTLHFHQLPSNYRRLERKEWTISNKGFKLEDFSMDQSQDLLVVIQRQFVDFPTRFIVHLLSLSSGNPHPSATKLEYCLIASWRTYDIRIFEDYLGILVYQDNDRETDVDELVIWNWKTGKIVLNVEGVNLYSFAFLTETMVMLGVMPTTGSPRLQVIDLSTSTSERVNVDSMQTTCCFILPALRARELPASFHIQSESPPVSYDHASSVPFATSRDDRLFVVSIRGRKPRNITMFIPLSTLLFHIRRLPGHIPGGPRSHAFLWTDWGPQGTRALAMRTSMIWLCYVHGLKFITRTESGRALILDFNQYAVRKRADGHSGMNSSTQFLMEPTTINKGLPFEFTTSLPYRMVSCNLPPPISYSGQALMLSEDAIVALSPDESEFQILSF</sequence>
<dbReference type="SUPFAM" id="SSF81383">
    <property type="entry name" value="F-box domain"/>
    <property type="match status" value="1"/>
</dbReference>